<evidence type="ECO:0000256" key="15">
    <source>
        <dbReference type="PIRSR" id="PIRSR601834-1"/>
    </source>
</evidence>
<feature type="binding site" evidence="15">
    <location>
        <position position="169"/>
    </location>
    <ligand>
        <name>FAD</name>
        <dbReference type="ChEBI" id="CHEBI:57692"/>
    </ligand>
</feature>
<keyword evidence="11" id="KW-0496">Mitochondrion</keyword>
<keyword evidence="4 15" id="KW-0285">Flavoprotein</keyword>
<dbReference type="FunFam" id="2.40.30.10:FF:000032">
    <property type="entry name" value="NADH-cytochrome b5 reductase"/>
    <property type="match status" value="1"/>
</dbReference>
<dbReference type="PRINTS" id="PR00371">
    <property type="entry name" value="FPNCR"/>
</dbReference>
<proteinExistence type="inferred from homology"/>
<keyword evidence="6" id="KW-1000">Mitochondrion outer membrane</keyword>
<evidence type="ECO:0000313" key="18">
    <source>
        <dbReference type="EMBL" id="KAK3945369.1"/>
    </source>
</evidence>
<evidence type="ECO:0000313" key="19">
    <source>
        <dbReference type="Proteomes" id="UP001303473"/>
    </source>
</evidence>
<keyword evidence="19" id="KW-1185">Reference proteome</keyword>
<keyword evidence="12" id="KW-0472">Membrane</keyword>
<dbReference type="SUPFAM" id="SSF63380">
    <property type="entry name" value="Riboflavin synthase domain-like"/>
    <property type="match status" value="1"/>
</dbReference>
<dbReference type="EMBL" id="MU853755">
    <property type="protein sequence ID" value="KAK3945369.1"/>
    <property type="molecule type" value="Genomic_DNA"/>
</dbReference>
<feature type="binding site" evidence="15">
    <location>
        <position position="150"/>
    </location>
    <ligand>
        <name>FAD</name>
        <dbReference type="ChEBI" id="CHEBI:57692"/>
    </ligand>
</feature>
<dbReference type="PANTHER" id="PTHR19370:SF171">
    <property type="entry name" value="NADH-CYTOCHROME B5 REDUCTASE 2"/>
    <property type="match status" value="1"/>
</dbReference>
<dbReference type="FunFam" id="3.40.50.80:FF:000009">
    <property type="entry name" value="NADH-cytochrome b5 reductase"/>
    <property type="match status" value="1"/>
</dbReference>
<gene>
    <name evidence="18" type="ORF">QBC46DRAFT_372051</name>
</gene>
<name>A0AAN6NGK2_9PEZI</name>
<dbReference type="Pfam" id="PF00175">
    <property type="entry name" value="NAD_binding_1"/>
    <property type="match status" value="1"/>
</dbReference>
<reference evidence="19" key="1">
    <citation type="journal article" date="2023" name="Mol. Phylogenet. Evol.">
        <title>Genome-scale phylogeny and comparative genomics of the fungal order Sordariales.</title>
        <authorList>
            <person name="Hensen N."/>
            <person name="Bonometti L."/>
            <person name="Westerberg I."/>
            <person name="Brannstrom I.O."/>
            <person name="Guillou S."/>
            <person name="Cros-Aarteil S."/>
            <person name="Calhoun S."/>
            <person name="Haridas S."/>
            <person name="Kuo A."/>
            <person name="Mondo S."/>
            <person name="Pangilinan J."/>
            <person name="Riley R."/>
            <person name="LaButti K."/>
            <person name="Andreopoulos B."/>
            <person name="Lipzen A."/>
            <person name="Chen C."/>
            <person name="Yan M."/>
            <person name="Daum C."/>
            <person name="Ng V."/>
            <person name="Clum A."/>
            <person name="Steindorff A."/>
            <person name="Ohm R.A."/>
            <person name="Martin F."/>
            <person name="Silar P."/>
            <person name="Natvig D.O."/>
            <person name="Lalanne C."/>
            <person name="Gautier V."/>
            <person name="Ament-Velasquez S.L."/>
            <person name="Kruys A."/>
            <person name="Hutchinson M.I."/>
            <person name="Powell A.J."/>
            <person name="Barry K."/>
            <person name="Miller A.N."/>
            <person name="Grigoriev I.V."/>
            <person name="Debuchy R."/>
            <person name="Gladieux P."/>
            <person name="Hiltunen Thoren M."/>
            <person name="Johannesson H."/>
        </authorList>
    </citation>
    <scope>NUCLEOTIDE SEQUENCE [LARGE SCALE GENOMIC DNA]</scope>
    <source>
        <strain evidence="19">CBS 340.73</strain>
    </source>
</reference>
<dbReference type="GO" id="GO:0090524">
    <property type="term" value="F:cytochrome-b5 reductase activity, acting on NADH"/>
    <property type="evidence" value="ECO:0007669"/>
    <property type="project" value="UniProtKB-EC"/>
</dbReference>
<dbReference type="CDD" id="cd06183">
    <property type="entry name" value="cyt_b5_reduct_like"/>
    <property type="match status" value="1"/>
</dbReference>
<keyword evidence="9 16" id="KW-0560">Oxidoreductase</keyword>
<evidence type="ECO:0000256" key="16">
    <source>
        <dbReference type="RuleBase" id="RU361226"/>
    </source>
</evidence>
<keyword evidence="5" id="KW-0812">Transmembrane</keyword>
<dbReference type="InterPro" id="IPR017938">
    <property type="entry name" value="Riboflavin_synthase-like_b-brl"/>
</dbReference>
<comment type="similarity">
    <text evidence="3 16">Belongs to the flavoprotein pyridine nucleotide cytochrome reductase family.</text>
</comment>
<dbReference type="Pfam" id="PF00970">
    <property type="entry name" value="FAD_binding_6"/>
    <property type="match status" value="1"/>
</dbReference>
<keyword evidence="7 15" id="KW-0274">FAD</keyword>
<evidence type="ECO:0000256" key="14">
    <source>
        <dbReference type="ARBA" id="ARBA00047682"/>
    </source>
</evidence>
<dbReference type="EC" id="1.6.2.2" evidence="16"/>
<dbReference type="GO" id="GO:0006696">
    <property type="term" value="P:ergosterol biosynthetic process"/>
    <property type="evidence" value="ECO:0007669"/>
    <property type="project" value="TreeGrafter"/>
</dbReference>
<comment type="cofactor">
    <cofactor evidence="1 15 16">
        <name>FAD</name>
        <dbReference type="ChEBI" id="CHEBI:57692"/>
    </cofactor>
</comment>
<evidence type="ECO:0000256" key="2">
    <source>
        <dbReference type="ARBA" id="ARBA00004572"/>
    </source>
</evidence>
<evidence type="ECO:0000256" key="13">
    <source>
        <dbReference type="ARBA" id="ARBA00037464"/>
    </source>
</evidence>
<protein>
    <recommendedName>
        <fullName evidence="16">NADH-cytochrome b5 reductase</fullName>
        <ecNumber evidence="16">1.6.2.2</ecNumber>
    </recommendedName>
</protein>
<dbReference type="InterPro" id="IPR017927">
    <property type="entry name" value="FAD-bd_FR_type"/>
</dbReference>
<dbReference type="Proteomes" id="UP001303473">
    <property type="component" value="Unassembled WGS sequence"/>
</dbReference>
<keyword evidence="10 16" id="KW-0520">NAD</keyword>
<evidence type="ECO:0000256" key="1">
    <source>
        <dbReference type="ARBA" id="ARBA00001974"/>
    </source>
</evidence>
<dbReference type="InterPro" id="IPR039261">
    <property type="entry name" value="FNR_nucleotide-bd"/>
</dbReference>
<dbReference type="Gene3D" id="2.40.30.10">
    <property type="entry name" value="Translation factors"/>
    <property type="match status" value="1"/>
</dbReference>
<organism evidence="18 19">
    <name type="scientific">Diplogelasinospora grovesii</name>
    <dbReference type="NCBI Taxonomy" id="303347"/>
    <lineage>
        <taxon>Eukaryota</taxon>
        <taxon>Fungi</taxon>
        <taxon>Dikarya</taxon>
        <taxon>Ascomycota</taxon>
        <taxon>Pezizomycotina</taxon>
        <taxon>Sordariomycetes</taxon>
        <taxon>Sordariomycetidae</taxon>
        <taxon>Sordariales</taxon>
        <taxon>Diplogelasinosporaceae</taxon>
        <taxon>Diplogelasinospora</taxon>
    </lineage>
</organism>
<dbReference type="InterPro" id="IPR001834">
    <property type="entry name" value="CBR-like"/>
</dbReference>
<feature type="binding site" evidence="15">
    <location>
        <position position="176"/>
    </location>
    <ligand>
        <name>FAD</name>
        <dbReference type="ChEBI" id="CHEBI:57692"/>
    </ligand>
</feature>
<comment type="catalytic activity">
    <reaction evidence="14 16">
        <text>2 Fe(III)-[cytochrome b5] + NADH = 2 Fe(II)-[cytochrome b5] + NAD(+) + H(+)</text>
        <dbReference type="Rhea" id="RHEA:46680"/>
        <dbReference type="Rhea" id="RHEA-COMP:10438"/>
        <dbReference type="Rhea" id="RHEA-COMP:10439"/>
        <dbReference type="ChEBI" id="CHEBI:15378"/>
        <dbReference type="ChEBI" id="CHEBI:29033"/>
        <dbReference type="ChEBI" id="CHEBI:29034"/>
        <dbReference type="ChEBI" id="CHEBI:57540"/>
        <dbReference type="ChEBI" id="CHEBI:57945"/>
        <dbReference type="EC" id="1.6.2.2"/>
    </reaction>
</comment>
<feature type="domain" description="FAD-binding FR-type" evidence="17">
    <location>
        <begin position="96"/>
        <end position="201"/>
    </location>
</feature>
<dbReference type="InterPro" id="IPR001433">
    <property type="entry name" value="OxRdtase_FAD/NAD-bd"/>
</dbReference>
<feature type="binding site" evidence="15">
    <location>
        <position position="177"/>
    </location>
    <ligand>
        <name>FAD</name>
        <dbReference type="ChEBI" id="CHEBI:57692"/>
    </ligand>
</feature>
<dbReference type="SUPFAM" id="SSF52343">
    <property type="entry name" value="Ferredoxin reductase-like, C-terminal NADP-linked domain"/>
    <property type="match status" value="1"/>
</dbReference>
<dbReference type="PROSITE" id="PS51384">
    <property type="entry name" value="FAD_FR"/>
    <property type="match status" value="1"/>
</dbReference>
<evidence type="ECO:0000256" key="12">
    <source>
        <dbReference type="ARBA" id="ARBA00023136"/>
    </source>
</evidence>
<evidence type="ECO:0000259" key="17">
    <source>
        <dbReference type="PROSITE" id="PS51384"/>
    </source>
</evidence>
<dbReference type="GO" id="GO:0005741">
    <property type="term" value="C:mitochondrial outer membrane"/>
    <property type="evidence" value="ECO:0007669"/>
    <property type="project" value="UniProtKB-SubCell"/>
</dbReference>
<dbReference type="Gene3D" id="3.40.50.80">
    <property type="entry name" value="Nucleotide-binding domain of ferredoxin-NADP reductase (FNR) module"/>
    <property type="match status" value="1"/>
</dbReference>
<feature type="binding site" evidence="15">
    <location>
        <position position="218"/>
    </location>
    <ligand>
        <name>FAD</name>
        <dbReference type="ChEBI" id="CHEBI:57692"/>
    </ligand>
</feature>
<feature type="binding site" evidence="15">
    <location>
        <position position="167"/>
    </location>
    <ligand>
        <name>FAD</name>
        <dbReference type="ChEBI" id="CHEBI:57692"/>
    </ligand>
</feature>
<evidence type="ECO:0000256" key="3">
    <source>
        <dbReference type="ARBA" id="ARBA00006105"/>
    </source>
</evidence>
<evidence type="ECO:0000256" key="9">
    <source>
        <dbReference type="ARBA" id="ARBA00023002"/>
    </source>
</evidence>
<dbReference type="PRINTS" id="PR00406">
    <property type="entry name" value="CYTB5RDTASE"/>
</dbReference>
<dbReference type="InterPro" id="IPR001709">
    <property type="entry name" value="Flavoprot_Pyr_Nucl_cyt_Rdtase"/>
</dbReference>
<feature type="binding site" evidence="15">
    <location>
        <position position="152"/>
    </location>
    <ligand>
        <name>FAD</name>
        <dbReference type="ChEBI" id="CHEBI:57692"/>
    </ligand>
</feature>
<sequence>MFAARSAFRAAAPMKQQFRRYATEPTAPETKSNGSSMLLYVAGAVGVAGAGYYFMGSSTPAGVAKKAEDKVKEAASKVSDSVPGVGVKKALTGGDQGFVSLKLDDVEIVNHNTKRLRFKLPEEDMVSGLAVASCVLTKFKPNDAEKPVIRPYTPISDEDAKGHMDLLVKKYPNGPMSGHLHDMVPGQRLDIKGPLPKYPWSANKHNHIGLIAGGTGITPMFQLCRAIFNNPEDKTKVTLVFGNVGEEDVLLKKELAELENTYPQRFRAFYVLDNPPKEWTGAKGYINKDLLKTVLPEPKTDNIKLFVCGPPGMMKSISGDKKSPRDQGELVGILKDLGYTSEQVYKF</sequence>
<evidence type="ECO:0000256" key="4">
    <source>
        <dbReference type="ARBA" id="ARBA00022630"/>
    </source>
</evidence>
<evidence type="ECO:0000256" key="10">
    <source>
        <dbReference type="ARBA" id="ARBA00023027"/>
    </source>
</evidence>
<keyword evidence="8" id="KW-1133">Transmembrane helix</keyword>
<comment type="subcellular location">
    <subcellularLocation>
        <location evidence="2">Mitochondrion outer membrane</location>
        <topology evidence="2">Single-pass membrane protein</topology>
    </subcellularLocation>
</comment>
<evidence type="ECO:0000256" key="7">
    <source>
        <dbReference type="ARBA" id="ARBA00022827"/>
    </source>
</evidence>
<feature type="binding site" evidence="15">
    <location>
        <position position="151"/>
    </location>
    <ligand>
        <name>FAD</name>
        <dbReference type="ChEBI" id="CHEBI:57692"/>
    </ligand>
</feature>
<evidence type="ECO:0000256" key="5">
    <source>
        <dbReference type="ARBA" id="ARBA00022692"/>
    </source>
</evidence>
<comment type="function">
    <text evidence="13">May mediate the reduction of outer membrane cytochrome b5.</text>
</comment>
<evidence type="ECO:0000256" key="8">
    <source>
        <dbReference type="ARBA" id="ARBA00022989"/>
    </source>
</evidence>
<accession>A0AAN6NGK2</accession>
<comment type="caution">
    <text evidence="18">The sequence shown here is derived from an EMBL/GenBank/DDBJ whole genome shotgun (WGS) entry which is preliminary data.</text>
</comment>
<evidence type="ECO:0000256" key="11">
    <source>
        <dbReference type="ARBA" id="ARBA00023128"/>
    </source>
</evidence>
<evidence type="ECO:0000256" key="6">
    <source>
        <dbReference type="ARBA" id="ARBA00022787"/>
    </source>
</evidence>
<dbReference type="PANTHER" id="PTHR19370">
    <property type="entry name" value="NADH-CYTOCHROME B5 REDUCTASE"/>
    <property type="match status" value="1"/>
</dbReference>
<dbReference type="InterPro" id="IPR008333">
    <property type="entry name" value="Cbr1-like_FAD-bd_dom"/>
</dbReference>
<dbReference type="AlphaFoldDB" id="A0AAN6NGK2"/>